<gene>
    <name evidence="2" type="ORF">SAMN06265348_107169</name>
</gene>
<feature type="domain" description="SGNH hydrolase-type esterase" evidence="1">
    <location>
        <begin position="53"/>
        <end position="235"/>
    </location>
</feature>
<dbReference type="InterPro" id="IPR013830">
    <property type="entry name" value="SGNH_hydro"/>
</dbReference>
<dbReference type="PANTHER" id="PTHR30383:SF29">
    <property type="entry name" value="SGNH HYDROLASE-TYPE ESTERASE DOMAIN-CONTAINING PROTEIN"/>
    <property type="match status" value="1"/>
</dbReference>
<dbReference type="EMBL" id="FXTN01000007">
    <property type="protein sequence ID" value="SMO79957.1"/>
    <property type="molecule type" value="Genomic_DNA"/>
</dbReference>
<proteinExistence type="predicted"/>
<dbReference type="SUPFAM" id="SSF52266">
    <property type="entry name" value="SGNH hydrolase"/>
    <property type="match status" value="1"/>
</dbReference>
<evidence type="ECO:0000259" key="1">
    <source>
        <dbReference type="Pfam" id="PF13472"/>
    </source>
</evidence>
<evidence type="ECO:0000313" key="3">
    <source>
        <dbReference type="Proteomes" id="UP000320300"/>
    </source>
</evidence>
<dbReference type="InterPro" id="IPR051532">
    <property type="entry name" value="Ester_Hydrolysis_Enzymes"/>
</dbReference>
<dbReference type="PANTHER" id="PTHR30383">
    <property type="entry name" value="THIOESTERASE 1/PROTEASE 1/LYSOPHOSPHOLIPASE L1"/>
    <property type="match status" value="1"/>
</dbReference>
<dbReference type="RefSeq" id="WP_142528996.1">
    <property type="nucleotide sequence ID" value="NZ_CBCSJO010000007.1"/>
</dbReference>
<dbReference type="OrthoDB" id="9794725at2"/>
<dbReference type="GO" id="GO:0016788">
    <property type="term" value="F:hydrolase activity, acting on ester bonds"/>
    <property type="evidence" value="ECO:0007669"/>
    <property type="project" value="UniProtKB-ARBA"/>
</dbReference>
<dbReference type="AlphaFoldDB" id="A0A521E7T9"/>
<dbReference type="CDD" id="cd00229">
    <property type="entry name" value="SGNH_hydrolase"/>
    <property type="match status" value="1"/>
</dbReference>
<keyword evidence="3" id="KW-1185">Reference proteome</keyword>
<dbReference type="InterPro" id="IPR036514">
    <property type="entry name" value="SGNH_hydro_sf"/>
</dbReference>
<dbReference type="Proteomes" id="UP000320300">
    <property type="component" value="Unassembled WGS sequence"/>
</dbReference>
<protein>
    <submittedName>
        <fullName evidence="2">Lysophospholipase L1</fullName>
    </submittedName>
</protein>
<dbReference type="Pfam" id="PF13472">
    <property type="entry name" value="Lipase_GDSL_2"/>
    <property type="match status" value="1"/>
</dbReference>
<accession>A0A521E7T9</accession>
<name>A0A521E7T9_9SPHI</name>
<sequence length="251" mass="27721">MKNKPYFHILLAMFLLIACEKKDGNLNLPGKGASADGRDTGVLSIDSPVIVILGASTAYGTGSSPIDSSWVNRLRLTTAQNPKPLTYINLALGGYTTYQAMPTGFVSPIPNRPAPDPKRNITKAISLHPDLVMITFPSHDVNQGFTGDEVINNYARIISLLDSAKVPYILFGTQPKNFTELSKRQELKSINDRIRAIYGERSNDYFDQISTADLKIKPEYAYGDGTHLNNKGHKLIMNTVLNHAIFQKVIQ</sequence>
<evidence type="ECO:0000313" key="2">
    <source>
        <dbReference type="EMBL" id="SMO79957.1"/>
    </source>
</evidence>
<organism evidence="2 3">
    <name type="scientific">Pedobacter westerhofensis</name>
    <dbReference type="NCBI Taxonomy" id="425512"/>
    <lineage>
        <taxon>Bacteria</taxon>
        <taxon>Pseudomonadati</taxon>
        <taxon>Bacteroidota</taxon>
        <taxon>Sphingobacteriia</taxon>
        <taxon>Sphingobacteriales</taxon>
        <taxon>Sphingobacteriaceae</taxon>
        <taxon>Pedobacter</taxon>
    </lineage>
</organism>
<dbReference type="Gene3D" id="3.40.50.1110">
    <property type="entry name" value="SGNH hydrolase"/>
    <property type="match status" value="1"/>
</dbReference>
<dbReference type="PROSITE" id="PS51257">
    <property type="entry name" value="PROKAR_LIPOPROTEIN"/>
    <property type="match status" value="1"/>
</dbReference>
<reference evidence="2 3" key="1">
    <citation type="submission" date="2017-05" db="EMBL/GenBank/DDBJ databases">
        <authorList>
            <person name="Varghese N."/>
            <person name="Submissions S."/>
        </authorList>
    </citation>
    <scope>NUCLEOTIDE SEQUENCE [LARGE SCALE GENOMIC DNA]</scope>
    <source>
        <strain evidence="2 3">DSM 19036</strain>
    </source>
</reference>